<protein>
    <submittedName>
        <fullName evidence="1">DUF1292 domain-containing protein</fullName>
    </submittedName>
</protein>
<sequence length="101" mass="11823">MTMREQQNEEITVTLTLDNDEVLECAVLTIYEAGGRQYIALLPLDENGEEEGDVYIYRYIETDPENPDLENIEDDEEYEIAADAFDEWLDEQEFEEDLDAF</sequence>
<dbReference type="Pfam" id="PF06949">
    <property type="entry name" value="DUF1292"/>
    <property type="match status" value="1"/>
</dbReference>
<reference evidence="1 2" key="1">
    <citation type="submission" date="2020-10" db="EMBL/GenBank/DDBJ databases">
        <title>ChiBAC.</title>
        <authorList>
            <person name="Zenner C."/>
            <person name="Hitch T.C.A."/>
            <person name="Clavel T."/>
        </authorList>
    </citation>
    <scope>NUCLEOTIDE SEQUENCE [LARGE SCALE GENOMIC DNA]</scope>
    <source>
        <strain evidence="1 2">DSM 108991</strain>
    </source>
</reference>
<organism evidence="1 2">
    <name type="scientific">Claveliimonas monacensis</name>
    <dbReference type="NCBI Taxonomy" id="2779351"/>
    <lineage>
        <taxon>Bacteria</taxon>
        <taxon>Bacillati</taxon>
        <taxon>Bacillota</taxon>
        <taxon>Clostridia</taxon>
        <taxon>Lachnospirales</taxon>
        <taxon>Lachnospiraceae</taxon>
        <taxon>Claveliimonas</taxon>
    </lineage>
</organism>
<name>A0ABR9RH10_9FIRM</name>
<dbReference type="EMBL" id="JADCKL010000001">
    <property type="protein sequence ID" value="MBE5062223.1"/>
    <property type="molecule type" value="Genomic_DNA"/>
</dbReference>
<dbReference type="Proteomes" id="UP000758652">
    <property type="component" value="Unassembled WGS sequence"/>
</dbReference>
<keyword evidence="2" id="KW-1185">Reference proteome</keyword>
<accession>A0ABR9RH10</accession>
<evidence type="ECO:0000313" key="2">
    <source>
        <dbReference type="Proteomes" id="UP000758652"/>
    </source>
</evidence>
<dbReference type="InterPro" id="IPR009711">
    <property type="entry name" value="UPF0473"/>
</dbReference>
<gene>
    <name evidence="1" type="ORF">INF30_02910</name>
</gene>
<proteinExistence type="predicted"/>
<evidence type="ECO:0000313" key="1">
    <source>
        <dbReference type="EMBL" id="MBE5062223.1"/>
    </source>
</evidence>
<comment type="caution">
    <text evidence="1">The sequence shown here is derived from an EMBL/GenBank/DDBJ whole genome shotgun (WGS) entry which is preliminary data.</text>
</comment>